<organism evidence="2 3">
    <name type="scientific">Prauserella flavalba</name>
    <dbReference type="NCBI Taxonomy" id="1477506"/>
    <lineage>
        <taxon>Bacteria</taxon>
        <taxon>Bacillati</taxon>
        <taxon>Actinomycetota</taxon>
        <taxon>Actinomycetes</taxon>
        <taxon>Pseudonocardiales</taxon>
        <taxon>Pseudonocardiaceae</taxon>
        <taxon>Prauserella</taxon>
    </lineage>
</organism>
<evidence type="ECO:0008006" key="4">
    <source>
        <dbReference type="Google" id="ProtNLM"/>
    </source>
</evidence>
<accession>A0A318LTQ1</accession>
<gene>
    <name evidence="2" type="ORF">BA062_05165</name>
</gene>
<evidence type="ECO:0000256" key="1">
    <source>
        <dbReference type="SAM" id="MobiDB-lite"/>
    </source>
</evidence>
<reference evidence="2 3" key="1">
    <citation type="submission" date="2016-07" db="EMBL/GenBank/DDBJ databases">
        <title>Draft genome sequence of Prauserella sp. YIM 121212, isolated from alkaline soil.</title>
        <authorList>
            <person name="Ruckert C."/>
            <person name="Albersmeier A."/>
            <person name="Jiang C.-L."/>
            <person name="Jiang Y."/>
            <person name="Kalinowski J."/>
            <person name="Schneider O."/>
            <person name="Winkler A."/>
            <person name="Zotchev S.B."/>
        </authorList>
    </citation>
    <scope>NUCLEOTIDE SEQUENCE [LARGE SCALE GENOMIC DNA]</scope>
    <source>
        <strain evidence="2 3">YIM 121212</strain>
    </source>
</reference>
<dbReference type="EMBL" id="MASU01000002">
    <property type="protein sequence ID" value="PXY37992.1"/>
    <property type="molecule type" value="Genomic_DNA"/>
</dbReference>
<keyword evidence="3" id="KW-1185">Reference proteome</keyword>
<sequence>MTGVNAPSGYTADTGSMASQAQTINDAAEEAKDAVKDVKPAKVTEADFGTAHTQYGADFTAAIEALGTGSDAMCGALISLAQGIGSAGKQYATAESEQAAAANQSGSGM</sequence>
<feature type="compositionally biased region" description="Polar residues" evidence="1">
    <location>
        <begin position="11"/>
        <end position="25"/>
    </location>
</feature>
<protein>
    <recommendedName>
        <fullName evidence="4">Excreted virulence factor EspC (Type VII ESX diderm)</fullName>
    </recommendedName>
</protein>
<proteinExistence type="predicted"/>
<name>A0A318LTQ1_9PSEU</name>
<feature type="region of interest" description="Disordered" evidence="1">
    <location>
        <begin position="1"/>
        <end position="36"/>
    </location>
</feature>
<dbReference type="AlphaFoldDB" id="A0A318LTQ1"/>
<dbReference type="Proteomes" id="UP000247892">
    <property type="component" value="Unassembled WGS sequence"/>
</dbReference>
<evidence type="ECO:0000313" key="2">
    <source>
        <dbReference type="EMBL" id="PXY37992.1"/>
    </source>
</evidence>
<dbReference type="OrthoDB" id="3699825at2"/>
<evidence type="ECO:0000313" key="3">
    <source>
        <dbReference type="Proteomes" id="UP000247892"/>
    </source>
</evidence>
<comment type="caution">
    <text evidence="2">The sequence shown here is derived from an EMBL/GenBank/DDBJ whole genome shotgun (WGS) entry which is preliminary data.</text>
</comment>